<reference evidence="2 3" key="1">
    <citation type="submission" date="2021-03" db="EMBL/GenBank/DDBJ databases">
        <title>Antimicrobial resistance genes in bacteria isolated from Japanese honey, and their potential for conferring macrolide and lincosamide resistance in the American foulbrood pathogen Paenibacillus larvae.</title>
        <authorList>
            <person name="Okamoto M."/>
            <person name="Kumagai M."/>
            <person name="Kanamori H."/>
            <person name="Takamatsu D."/>
        </authorList>
    </citation>
    <scope>NUCLEOTIDE SEQUENCE [LARGE SCALE GENOMIC DNA]</scope>
    <source>
        <strain evidence="2 3">J8TS2</strain>
    </source>
</reference>
<keyword evidence="3" id="KW-1185">Reference proteome</keyword>
<keyword evidence="1" id="KW-0812">Transmembrane</keyword>
<keyword evidence="1" id="KW-0472">Membrane</keyword>
<dbReference type="EMBL" id="BORB01000038">
    <property type="protein sequence ID" value="GIN59200.1"/>
    <property type="molecule type" value="Genomic_DNA"/>
</dbReference>
<evidence type="ECO:0000256" key="1">
    <source>
        <dbReference type="SAM" id="Phobius"/>
    </source>
</evidence>
<proteinExistence type="predicted"/>
<dbReference type="RefSeq" id="WP_212967113.1">
    <property type="nucleotide sequence ID" value="NZ_BORB01000038.1"/>
</dbReference>
<name>A0ABQ4KMP4_9BACI</name>
<feature type="transmembrane region" description="Helical" evidence="1">
    <location>
        <begin position="124"/>
        <end position="145"/>
    </location>
</feature>
<dbReference type="Proteomes" id="UP000679950">
    <property type="component" value="Unassembled WGS sequence"/>
</dbReference>
<feature type="transmembrane region" description="Helical" evidence="1">
    <location>
        <begin position="30"/>
        <end position="50"/>
    </location>
</feature>
<comment type="caution">
    <text evidence="2">The sequence shown here is derived from an EMBL/GenBank/DDBJ whole genome shotgun (WGS) entry which is preliminary data.</text>
</comment>
<accession>A0ABQ4KMP4</accession>
<feature type="transmembrane region" description="Helical" evidence="1">
    <location>
        <begin position="6"/>
        <end position="23"/>
    </location>
</feature>
<feature type="transmembrane region" description="Helical" evidence="1">
    <location>
        <begin position="62"/>
        <end position="83"/>
    </location>
</feature>
<organism evidence="2 3">
    <name type="scientific">Lederbergia ruris</name>
    <dbReference type="NCBI Taxonomy" id="217495"/>
    <lineage>
        <taxon>Bacteria</taxon>
        <taxon>Bacillati</taxon>
        <taxon>Bacillota</taxon>
        <taxon>Bacilli</taxon>
        <taxon>Bacillales</taxon>
        <taxon>Bacillaceae</taxon>
        <taxon>Lederbergia</taxon>
    </lineage>
</organism>
<keyword evidence="1" id="KW-1133">Transmembrane helix</keyword>
<gene>
    <name evidence="2" type="ORF">J8TS2_35190</name>
</gene>
<protein>
    <submittedName>
        <fullName evidence="2">Uncharacterized protein</fullName>
    </submittedName>
</protein>
<evidence type="ECO:0000313" key="2">
    <source>
        <dbReference type="EMBL" id="GIN59200.1"/>
    </source>
</evidence>
<evidence type="ECO:0000313" key="3">
    <source>
        <dbReference type="Proteomes" id="UP000679950"/>
    </source>
</evidence>
<feature type="transmembrane region" description="Helical" evidence="1">
    <location>
        <begin position="95"/>
        <end position="112"/>
    </location>
</feature>
<sequence>MFLILLNIIILFFITFSIVKKRLGLLENLFIFMVQELLITSYFAVLYINLKVWEITNSIKLFIIFRLSEFLVIPLLYVMYFNLLAAIQSRFTKSLFTITYIAILYGVEFLLVQGKVIRYNGWDFWHSLLSIAFVLLISSILQFCFRRVLRKEGIGR</sequence>